<feature type="domain" description="Retrovirus-related Pol polyprotein from transposon TNT 1-94-like beta-barrel" evidence="5">
    <location>
        <begin position="416"/>
        <end position="458"/>
    </location>
</feature>
<dbReference type="InterPro" id="IPR054722">
    <property type="entry name" value="PolX-like_BBD"/>
</dbReference>
<protein>
    <submittedName>
        <fullName evidence="7">Uncharacterized protein LOC104784213</fullName>
    </submittedName>
</protein>
<keyword evidence="6" id="KW-1185">Reference proteome</keyword>
<dbReference type="Proteomes" id="UP000694864">
    <property type="component" value="Chromosome 4"/>
</dbReference>
<feature type="domain" description="GAG-pre-integrase" evidence="3">
    <location>
        <begin position="492"/>
        <end position="554"/>
    </location>
</feature>
<dbReference type="Pfam" id="PF03732">
    <property type="entry name" value="Retrotrans_gag"/>
    <property type="match status" value="1"/>
</dbReference>
<evidence type="ECO:0000313" key="7">
    <source>
        <dbReference type="RefSeq" id="XP_010507572.1"/>
    </source>
</evidence>
<dbReference type="InterPro" id="IPR005162">
    <property type="entry name" value="Retrotrans_gag_dom"/>
</dbReference>
<dbReference type="RefSeq" id="XP_010507572.1">
    <property type="nucleotide sequence ID" value="XM_010509270.1"/>
</dbReference>
<name>A0ABM0YXR4_CAMSA</name>
<evidence type="ECO:0000259" key="4">
    <source>
        <dbReference type="Pfam" id="PF14244"/>
    </source>
</evidence>
<dbReference type="PANTHER" id="PTHR37610:SF97">
    <property type="entry name" value="RETROTRANSPOSON GAG DOMAIN-CONTAINING PROTEIN"/>
    <property type="match status" value="1"/>
</dbReference>
<gene>
    <name evidence="7" type="primary">LOC104784213</name>
</gene>
<dbReference type="Pfam" id="PF14244">
    <property type="entry name" value="Retrotran_gag_3"/>
    <property type="match status" value="1"/>
</dbReference>
<sequence length="582" mass="64500">MVVVARGIRKPTRSKSGEISAARKPSRSTGDVDSPPNSPPVTRSRDSRVSRAIAPPQFTDPTPSPFSMHNADHPGLILVAIHLDGTNYDDWDAAMRIALDSKRKLGFVDGSLYRPDESDPSFALWSCCNSMVKSWLLNSVSPDIYRSILRLRDASDIWNDLYSHFHMSDLPRTFNLTQEIQDLSQGSMSLMVYYTKLKTLWSSLENTEEPDEPCICGKAARLQQKAERAKIVKFLAGLNESYAIIRRQIIMKKVLPNIAEVYKILDQDDSQKGFTNVVVNPAAFQVSDTGLSNASDPTICYKDVIRSMGFLLVFSPKGKMADKSQKPRHLAAQVALVNTESDDTPSTLEDMVGGMSKDQIKKFIAMFSSHLHAQGPNNNTTVASTSQSDNIGIAFSPSTYCFVGILTIAQHALSMHLPTGPTVQISGIGTIQINKHIILKNVLFIPEFRLNLLSISSRTDDLGFKVIFDTSTCEIQDPIKVQMVGQGKRIANLYILDVGVFSISVNAVVDISLWHRRLGHASLQRLDTISESLGTTRHKNKGSDYCHVCHLAKQKKLFLPSPNNVCNETIELLHIDIWGLSL</sequence>
<feature type="domain" description="Retrotransposon Copia-like N-terminal" evidence="4">
    <location>
        <begin position="69"/>
        <end position="115"/>
    </location>
</feature>
<evidence type="ECO:0000259" key="5">
    <source>
        <dbReference type="Pfam" id="PF22936"/>
    </source>
</evidence>
<dbReference type="Pfam" id="PF13976">
    <property type="entry name" value="gag_pre-integrs"/>
    <property type="match status" value="1"/>
</dbReference>
<reference evidence="6" key="1">
    <citation type="journal article" date="2014" name="Nat. Commun.">
        <title>The emerging biofuel crop Camelina sativa retains a highly undifferentiated hexaploid genome structure.</title>
        <authorList>
            <person name="Kagale S."/>
            <person name="Koh C."/>
            <person name="Nixon J."/>
            <person name="Bollina V."/>
            <person name="Clarke W.E."/>
            <person name="Tuteja R."/>
            <person name="Spillane C."/>
            <person name="Robinson S.J."/>
            <person name="Links M.G."/>
            <person name="Clarke C."/>
            <person name="Higgins E.E."/>
            <person name="Huebert T."/>
            <person name="Sharpe A.G."/>
            <person name="Parkin I.A."/>
        </authorList>
    </citation>
    <scope>NUCLEOTIDE SEQUENCE [LARGE SCALE GENOMIC DNA]</scope>
    <source>
        <strain evidence="6">cv. DH55</strain>
    </source>
</reference>
<evidence type="ECO:0000259" key="2">
    <source>
        <dbReference type="Pfam" id="PF03732"/>
    </source>
</evidence>
<evidence type="ECO:0000256" key="1">
    <source>
        <dbReference type="SAM" id="MobiDB-lite"/>
    </source>
</evidence>
<dbReference type="GeneID" id="104784213"/>
<feature type="region of interest" description="Disordered" evidence="1">
    <location>
        <begin position="1"/>
        <end position="66"/>
    </location>
</feature>
<dbReference type="InterPro" id="IPR029472">
    <property type="entry name" value="Copia-like_N"/>
</dbReference>
<dbReference type="Pfam" id="PF22936">
    <property type="entry name" value="Pol_BBD"/>
    <property type="match status" value="1"/>
</dbReference>
<evidence type="ECO:0000259" key="3">
    <source>
        <dbReference type="Pfam" id="PF13976"/>
    </source>
</evidence>
<organism evidence="6 7">
    <name type="scientific">Camelina sativa</name>
    <name type="common">False flax</name>
    <name type="synonym">Myagrum sativum</name>
    <dbReference type="NCBI Taxonomy" id="90675"/>
    <lineage>
        <taxon>Eukaryota</taxon>
        <taxon>Viridiplantae</taxon>
        <taxon>Streptophyta</taxon>
        <taxon>Embryophyta</taxon>
        <taxon>Tracheophyta</taxon>
        <taxon>Spermatophyta</taxon>
        <taxon>Magnoliopsida</taxon>
        <taxon>eudicotyledons</taxon>
        <taxon>Gunneridae</taxon>
        <taxon>Pentapetalae</taxon>
        <taxon>rosids</taxon>
        <taxon>malvids</taxon>
        <taxon>Brassicales</taxon>
        <taxon>Brassicaceae</taxon>
        <taxon>Camelineae</taxon>
        <taxon>Camelina</taxon>
    </lineage>
</organism>
<dbReference type="InterPro" id="IPR025724">
    <property type="entry name" value="GAG-pre-integrase_dom"/>
</dbReference>
<evidence type="ECO:0000313" key="6">
    <source>
        <dbReference type="Proteomes" id="UP000694864"/>
    </source>
</evidence>
<accession>A0ABM0YXR4</accession>
<proteinExistence type="predicted"/>
<feature type="domain" description="Retrotransposon gag" evidence="2">
    <location>
        <begin position="133"/>
        <end position="240"/>
    </location>
</feature>
<reference evidence="7" key="2">
    <citation type="submission" date="2025-08" db="UniProtKB">
        <authorList>
            <consortium name="RefSeq"/>
        </authorList>
    </citation>
    <scope>IDENTIFICATION</scope>
    <source>
        <tissue evidence="7">Leaf</tissue>
    </source>
</reference>
<dbReference type="PANTHER" id="PTHR37610">
    <property type="entry name" value="CCHC-TYPE DOMAIN-CONTAINING PROTEIN"/>
    <property type="match status" value="1"/>
</dbReference>